<organism evidence="11 12">
    <name type="scientific">Sphingomonas natans</name>
    <dbReference type="NCBI Taxonomy" id="3063330"/>
    <lineage>
        <taxon>Bacteria</taxon>
        <taxon>Pseudomonadati</taxon>
        <taxon>Pseudomonadota</taxon>
        <taxon>Alphaproteobacteria</taxon>
        <taxon>Sphingomonadales</taxon>
        <taxon>Sphingomonadaceae</taxon>
        <taxon>Sphingomonas</taxon>
    </lineage>
</organism>
<reference evidence="11" key="1">
    <citation type="submission" date="2023-07" db="EMBL/GenBank/DDBJ databases">
        <authorList>
            <person name="Kim M."/>
        </authorList>
    </citation>
    <scope>NUCLEOTIDE SEQUENCE</scope>
    <source>
        <strain evidence="11">BIUV-7</strain>
    </source>
</reference>
<keyword evidence="5" id="KW-0813">Transport</keyword>
<feature type="transmembrane region" description="Helical" evidence="10">
    <location>
        <begin position="113"/>
        <end position="133"/>
    </location>
</feature>
<keyword evidence="12" id="KW-1185">Reference proteome</keyword>
<keyword evidence="6" id="KW-1003">Cell membrane</keyword>
<evidence type="ECO:0000256" key="1">
    <source>
        <dbReference type="ARBA" id="ARBA00002672"/>
    </source>
</evidence>
<evidence type="ECO:0000256" key="5">
    <source>
        <dbReference type="ARBA" id="ARBA00022448"/>
    </source>
</evidence>
<keyword evidence="8 10" id="KW-1133">Transmembrane helix</keyword>
<feature type="transmembrane region" description="Helical" evidence="10">
    <location>
        <begin position="52"/>
        <end position="69"/>
    </location>
</feature>
<dbReference type="InterPro" id="IPR006419">
    <property type="entry name" value="NMN_transpt_PnuC"/>
</dbReference>
<comment type="subcellular location">
    <subcellularLocation>
        <location evidence="2">Cell membrane</location>
        <topology evidence="2">Multi-pass membrane protein</topology>
    </subcellularLocation>
</comment>
<feature type="transmembrane region" description="Helical" evidence="10">
    <location>
        <begin position="187"/>
        <end position="205"/>
    </location>
</feature>
<dbReference type="PANTHER" id="PTHR36122:SF2">
    <property type="entry name" value="NICOTINAMIDE RIBOSIDE TRANSPORTER PNUC"/>
    <property type="match status" value="1"/>
</dbReference>
<evidence type="ECO:0000256" key="9">
    <source>
        <dbReference type="ARBA" id="ARBA00023136"/>
    </source>
</evidence>
<evidence type="ECO:0000313" key="11">
    <source>
        <dbReference type="EMBL" id="MDO6414693.1"/>
    </source>
</evidence>
<evidence type="ECO:0000256" key="8">
    <source>
        <dbReference type="ARBA" id="ARBA00022989"/>
    </source>
</evidence>
<dbReference type="EMBL" id="JAUOTP010000004">
    <property type="protein sequence ID" value="MDO6414693.1"/>
    <property type="molecule type" value="Genomic_DNA"/>
</dbReference>
<feature type="transmembrane region" description="Helical" evidence="10">
    <location>
        <begin position="23"/>
        <end position="45"/>
    </location>
</feature>
<dbReference type="NCBIfam" id="TIGR01528">
    <property type="entry name" value="NMN_trans_PnuC"/>
    <property type="match status" value="1"/>
</dbReference>
<evidence type="ECO:0000256" key="3">
    <source>
        <dbReference type="ARBA" id="ARBA00006669"/>
    </source>
</evidence>
<keyword evidence="9 10" id="KW-0472">Membrane</keyword>
<dbReference type="Pfam" id="PF04973">
    <property type="entry name" value="NMN_transporter"/>
    <property type="match status" value="1"/>
</dbReference>
<dbReference type="Proteomes" id="UP001169764">
    <property type="component" value="Unassembled WGS sequence"/>
</dbReference>
<protein>
    <recommendedName>
        <fullName evidence="4">Nicotinamide riboside transporter PnuC</fullName>
    </recommendedName>
</protein>
<name>A0ABT8Y8P0_9SPHN</name>
<comment type="caution">
    <text evidence="11">The sequence shown here is derived from an EMBL/GenBank/DDBJ whole genome shotgun (WGS) entry which is preliminary data.</text>
</comment>
<evidence type="ECO:0000256" key="4">
    <source>
        <dbReference type="ARBA" id="ARBA00017522"/>
    </source>
</evidence>
<proteinExistence type="inferred from homology"/>
<evidence type="ECO:0000313" key="12">
    <source>
        <dbReference type="Proteomes" id="UP001169764"/>
    </source>
</evidence>
<evidence type="ECO:0000256" key="6">
    <source>
        <dbReference type="ARBA" id="ARBA00022475"/>
    </source>
</evidence>
<comment type="function">
    <text evidence="1">Required for nicotinamide riboside transport across the inner membrane.</text>
</comment>
<keyword evidence="7 10" id="KW-0812">Transmembrane</keyword>
<evidence type="ECO:0000256" key="7">
    <source>
        <dbReference type="ARBA" id="ARBA00022692"/>
    </source>
</evidence>
<feature type="transmembrane region" description="Helical" evidence="10">
    <location>
        <begin position="75"/>
        <end position="92"/>
    </location>
</feature>
<sequence>MMQTTAWGGPAASGAIPSDDLGIAAVSPLEAVAAALGVINIVLLIRRSIWNYAFGLAMVILYAPVFFEQRLYSDALLQLFFVAVQLYGWWAWRRSAGRMGDILVERLDWRGRMLWTLVGALAWLAWSSGMRHFTDAVNPYWDGAVAAMSVTAQALQAKRLIETWPLWVAVDLVAIPLYWSRDLKVTTLLYVLFLLMSLWGWRAWLRAERATT</sequence>
<dbReference type="PANTHER" id="PTHR36122">
    <property type="entry name" value="NICOTINAMIDE RIBOSIDE TRANSPORTER PNUC"/>
    <property type="match status" value="1"/>
</dbReference>
<evidence type="ECO:0000256" key="10">
    <source>
        <dbReference type="SAM" id="Phobius"/>
    </source>
</evidence>
<accession>A0ABT8Y8P0</accession>
<evidence type="ECO:0000256" key="2">
    <source>
        <dbReference type="ARBA" id="ARBA00004651"/>
    </source>
</evidence>
<gene>
    <name evidence="11" type="primary">pnuC</name>
    <name evidence="11" type="ORF">Q4F19_09905</name>
</gene>
<comment type="similarity">
    <text evidence="3">Belongs to the nicotinamide ribonucleoside (NR) uptake permease (TC 4.B.1) family.</text>
</comment>